<accession>A0A0B7AGC4</accession>
<organism evidence="1">
    <name type="scientific">Arion vulgaris</name>
    <dbReference type="NCBI Taxonomy" id="1028688"/>
    <lineage>
        <taxon>Eukaryota</taxon>
        <taxon>Metazoa</taxon>
        <taxon>Spiralia</taxon>
        <taxon>Lophotrochozoa</taxon>
        <taxon>Mollusca</taxon>
        <taxon>Gastropoda</taxon>
        <taxon>Heterobranchia</taxon>
        <taxon>Euthyneura</taxon>
        <taxon>Panpulmonata</taxon>
        <taxon>Eupulmonata</taxon>
        <taxon>Stylommatophora</taxon>
        <taxon>Helicina</taxon>
        <taxon>Arionoidea</taxon>
        <taxon>Arionidae</taxon>
        <taxon>Arion</taxon>
    </lineage>
</organism>
<dbReference type="EMBL" id="HACG01032840">
    <property type="protein sequence ID" value="CEK79705.1"/>
    <property type="molecule type" value="Transcribed_RNA"/>
</dbReference>
<dbReference type="EMBL" id="HACG01032839">
    <property type="protein sequence ID" value="CEK79704.1"/>
    <property type="molecule type" value="Transcribed_RNA"/>
</dbReference>
<evidence type="ECO:0000313" key="3">
    <source>
        <dbReference type="EMBL" id="CEK79705.1"/>
    </source>
</evidence>
<dbReference type="AlphaFoldDB" id="A0A0B7AGC4"/>
<evidence type="ECO:0000313" key="1">
    <source>
        <dbReference type="EMBL" id="CEK79702.1"/>
    </source>
</evidence>
<reference evidence="1" key="1">
    <citation type="submission" date="2014-12" db="EMBL/GenBank/DDBJ databases">
        <title>Insight into the proteome of Arion vulgaris.</title>
        <authorList>
            <person name="Aradska J."/>
            <person name="Bulat T."/>
            <person name="Smidak R."/>
            <person name="Sarate P."/>
            <person name="Gangsoo J."/>
            <person name="Sialana F."/>
            <person name="Bilban M."/>
            <person name="Lubec G."/>
        </authorList>
    </citation>
    <scope>NUCLEOTIDE SEQUENCE</scope>
    <source>
        <tissue evidence="1">Skin</tissue>
    </source>
</reference>
<dbReference type="EMBL" id="HACG01032837">
    <property type="protein sequence ID" value="CEK79702.1"/>
    <property type="molecule type" value="Transcribed_RNA"/>
</dbReference>
<name>A0A0B7AGC4_9EUPU</name>
<gene>
    <name evidence="1" type="primary">ORF116923</name>
    <name evidence="2" type="synonym">ORF116931</name>
    <name evidence="3" type="synonym">ORF116934</name>
</gene>
<protein>
    <submittedName>
        <fullName evidence="1">Uncharacterized protein</fullName>
    </submittedName>
</protein>
<evidence type="ECO:0000313" key="2">
    <source>
        <dbReference type="EMBL" id="CEK79704.1"/>
    </source>
</evidence>
<sequence length="57" mass="6463">MGSFWASFYLQSVGGAHMEPQGLCHGFLEEDKREVTTMEEITDIKEELVVVIDWADS</sequence>
<proteinExistence type="predicted"/>